<evidence type="ECO:0008006" key="5">
    <source>
        <dbReference type="Google" id="ProtNLM"/>
    </source>
</evidence>
<name>A0A8C4ZJQ2_GADMO</name>
<feature type="compositionally biased region" description="Basic residues" evidence="2">
    <location>
        <begin position="344"/>
        <end position="356"/>
    </location>
</feature>
<reference evidence="3" key="2">
    <citation type="submission" date="2025-09" db="UniProtKB">
        <authorList>
            <consortium name="Ensembl"/>
        </authorList>
    </citation>
    <scope>IDENTIFICATION</scope>
</reference>
<gene>
    <name evidence="3" type="primary">igbp1</name>
</gene>
<accession>A0A8C4ZJQ2</accession>
<dbReference type="GO" id="GO:0051721">
    <property type="term" value="F:protein phosphatase 2A binding"/>
    <property type="evidence" value="ECO:0007669"/>
    <property type="project" value="TreeGrafter"/>
</dbReference>
<dbReference type="PANTHER" id="PTHR10933">
    <property type="entry name" value="IMMUNOGLOBULIN-BINDING PROTEIN 1"/>
    <property type="match status" value="1"/>
</dbReference>
<dbReference type="Proteomes" id="UP000694546">
    <property type="component" value="Chromosome 10"/>
</dbReference>
<dbReference type="GeneTree" id="ENSGT00390000002414"/>
<dbReference type="Gene3D" id="1.25.40.540">
    <property type="entry name" value="TAP42-like family"/>
    <property type="match status" value="1"/>
</dbReference>
<sequence>MEGKMADSGSIHQTDEDSDAKPNKLSDLLNRGWQIFEEVDTTNEPIGSNHIQVKIKRGITALEDVTRMVAELQLFSRNELLEEMATADLRYLLLPALLGGLTLRLTDRDRRALTVTAAREHFHAFLRRCKEYHVSDFKLPKAQLETDEESRCAPSTTKSPASTNSSDLVAMAVQRQAKIERYRQKKMTEDRLVEVKKAVDSAMADEEVVRDFYLLTVKKWINIALEEIESIDLELEILKRMDLPSGPRQFKHPQRPPMKPFVLTKDAVQARVFGAGYPSLPTMSVDEWYEEHQKRGILPDQGLPQREEEVEGKDHEDEMKEKQVEEDDEEALAKARNWDDWRDSHRRGYGNRKNMG</sequence>
<dbReference type="InterPro" id="IPR038511">
    <property type="entry name" value="TAP42/TAP46-like_sf"/>
</dbReference>
<protein>
    <recommendedName>
        <fullName evidence="5">Immunoglobulin (CD79A) binding protein 1</fullName>
    </recommendedName>
</protein>
<feature type="region of interest" description="Disordered" evidence="2">
    <location>
        <begin position="293"/>
        <end position="356"/>
    </location>
</feature>
<feature type="compositionally biased region" description="Basic and acidic residues" evidence="2">
    <location>
        <begin position="13"/>
        <end position="24"/>
    </location>
</feature>
<keyword evidence="4" id="KW-1185">Reference proteome</keyword>
<evidence type="ECO:0000313" key="3">
    <source>
        <dbReference type="Ensembl" id="ENSGMOP00000016148.1"/>
    </source>
</evidence>
<dbReference type="RefSeq" id="XP_030225090.1">
    <property type="nucleotide sequence ID" value="XM_030369230.1"/>
</dbReference>
<comment type="similarity">
    <text evidence="1">Belongs to the IGBP1/TAP42 family.</text>
</comment>
<dbReference type="Ensembl" id="ENSGMOT00000016561.2">
    <property type="protein sequence ID" value="ENSGMOP00000016148.1"/>
    <property type="gene ID" value="ENSGMOG00000015071.2"/>
</dbReference>
<dbReference type="AlphaFoldDB" id="A0A8C4ZJQ2"/>
<evidence type="ECO:0000256" key="2">
    <source>
        <dbReference type="SAM" id="MobiDB-lite"/>
    </source>
</evidence>
<proteinExistence type="inferred from homology"/>
<evidence type="ECO:0000256" key="1">
    <source>
        <dbReference type="ARBA" id="ARBA00034730"/>
    </source>
</evidence>
<dbReference type="Pfam" id="PF04177">
    <property type="entry name" value="TAP42"/>
    <property type="match status" value="1"/>
</dbReference>
<dbReference type="OrthoDB" id="10261753at2759"/>
<dbReference type="GO" id="GO:0035303">
    <property type="term" value="P:regulation of dephosphorylation"/>
    <property type="evidence" value="ECO:0007669"/>
    <property type="project" value="TreeGrafter"/>
</dbReference>
<feature type="compositionally biased region" description="Basic and acidic residues" evidence="2">
    <location>
        <begin position="331"/>
        <end position="343"/>
    </location>
</feature>
<dbReference type="GO" id="GO:0005829">
    <property type="term" value="C:cytosol"/>
    <property type="evidence" value="ECO:0007669"/>
    <property type="project" value="TreeGrafter"/>
</dbReference>
<evidence type="ECO:0000313" key="4">
    <source>
        <dbReference type="Proteomes" id="UP000694546"/>
    </source>
</evidence>
<dbReference type="GO" id="GO:0009966">
    <property type="term" value="P:regulation of signal transduction"/>
    <property type="evidence" value="ECO:0007669"/>
    <property type="project" value="InterPro"/>
</dbReference>
<feature type="compositionally biased region" description="Basic and acidic residues" evidence="2">
    <location>
        <begin position="312"/>
        <end position="323"/>
    </location>
</feature>
<dbReference type="PANTHER" id="PTHR10933:SF9">
    <property type="entry name" value="IMMUNOGLOBULIN-BINDING PROTEIN 1"/>
    <property type="match status" value="1"/>
</dbReference>
<dbReference type="InterPro" id="IPR007304">
    <property type="entry name" value="TAP46-like"/>
</dbReference>
<feature type="region of interest" description="Disordered" evidence="2">
    <location>
        <begin position="1"/>
        <end position="24"/>
    </location>
</feature>
<dbReference type="GeneID" id="115552865"/>
<dbReference type="OMA" id="EYELCEA"/>
<reference evidence="3" key="1">
    <citation type="submission" date="2025-08" db="UniProtKB">
        <authorList>
            <consortium name="Ensembl"/>
        </authorList>
    </citation>
    <scope>IDENTIFICATION</scope>
</reference>
<organism evidence="3 4">
    <name type="scientific">Gadus morhua</name>
    <name type="common">Atlantic cod</name>
    <dbReference type="NCBI Taxonomy" id="8049"/>
    <lineage>
        <taxon>Eukaryota</taxon>
        <taxon>Metazoa</taxon>
        <taxon>Chordata</taxon>
        <taxon>Craniata</taxon>
        <taxon>Vertebrata</taxon>
        <taxon>Euteleostomi</taxon>
        <taxon>Actinopterygii</taxon>
        <taxon>Neopterygii</taxon>
        <taxon>Teleostei</taxon>
        <taxon>Neoteleostei</taxon>
        <taxon>Acanthomorphata</taxon>
        <taxon>Zeiogadaria</taxon>
        <taxon>Gadariae</taxon>
        <taxon>Gadiformes</taxon>
        <taxon>Gadoidei</taxon>
        <taxon>Gadidae</taxon>
        <taxon>Gadus</taxon>
    </lineage>
</organism>